<dbReference type="AlphaFoldDB" id="A0A7W6K2V1"/>
<evidence type="ECO:0000313" key="2">
    <source>
        <dbReference type="Proteomes" id="UP000584824"/>
    </source>
</evidence>
<reference evidence="1 2" key="1">
    <citation type="submission" date="2020-08" db="EMBL/GenBank/DDBJ databases">
        <title>Genomic Encyclopedia of Type Strains, Phase IV (KMG-IV): sequencing the most valuable type-strain genomes for metagenomic binning, comparative biology and taxonomic classification.</title>
        <authorList>
            <person name="Goeker M."/>
        </authorList>
    </citation>
    <scope>NUCLEOTIDE SEQUENCE [LARGE SCALE GENOMIC DNA]</scope>
    <source>
        <strain evidence="1 2">DSM 26385</strain>
    </source>
</reference>
<gene>
    <name evidence="1" type="ORF">GGQ66_002728</name>
</gene>
<keyword evidence="2" id="KW-1185">Reference proteome</keyword>
<evidence type="ECO:0000313" key="1">
    <source>
        <dbReference type="EMBL" id="MBB4104155.1"/>
    </source>
</evidence>
<comment type="caution">
    <text evidence="1">The sequence shown here is derived from an EMBL/GenBank/DDBJ whole genome shotgun (WGS) entry which is preliminary data.</text>
</comment>
<accession>A0A7W6K2V1</accession>
<proteinExistence type="predicted"/>
<organism evidence="1 2">
    <name type="scientific">Allorhizobium borbori</name>
    <dbReference type="NCBI Taxonomy" id="485907"/>
    <lineage>
        <taxon>Bacteria</taxon>
        <taxon>Pseudomonadati</taxon>
        <taxon>Pseudomonadota</taxon>
        <taxon>Alphaproteobacteria</taxon>
        <taxon>Hyphomicrobiales</taxon>
        <taxon>Rhizobiaceae</taxon>
        <taxon>Rhizobium/Agrobacterium group</taxon>
        <taxon>Allorhizobium</taxon>
    </lineage>
</organism>
<sequence>MCCSHGFTPKFGVSKKRDAAMQGRAFPESHPSQRFAGQPRPWTYLVAAGLLTCGSSPFSSLPGTCVPVALTPPGVEAARRLQLRGQFRPWTLKVRTGFPLSCDP</sequence>
<name>A0A7W6K2V1_9HYPH</name>
<dbReference type="Proteomes" id="UP000584824">
    <property type="component" value="Unassembled WGS sequence"/>
</dbReference>
<protein>
    <submittedName>
        <fullName evidence="1">Beta-phosphoglucomutase-like phosphatase (HAD superfamily)</fullName>
    </submittedName>
</protein>
<dbReference type="EMBL" id="JACIDU010000010">
    <property type="protein sequence ID" value="MBB4104155.1"/>
    <property type="molecule type" value="Genomic_DNA"/>
</dbReference>